<proteinExistence type="predicted"/>
<reference evidence="1" key="1">
    <citation type="submission" date="2020-05" db="EMBL/GenBank/DDBJ databases">
        <title>Large-scale comparative analyses of tick genomes elucidate their genetic diversity and vector capacities.</title>
        <authorList>
            <person name="Jia N."/>
            <person name="Wang J."/>
            <person name="Shi W."/>
            <person name="Du L."/>
            <person name="Sun Y."/>
            <person name="Zhan W."/>
            <person name="Jiang J."/>
            <person name="Wang Q."/>
            <person name="Zhang B."/>
            <person name="Ji P."/>
            <person name="Sakyi L.B."/>
            <person name="Cui X."/>
            <person name="Yuan T."/>
            <person name="Jiang B."/>
            <person name="Yang W."/>
            <person name="Lam T.T.-Y."/>
            <person name="Chang Q."/>
            <person name="Ding S."/>
            <person name="Wang X."/>
            <person name="Zhu J."/>
            <person name="Ruan X."/>
            <person name="Zhao L."/>
            <person name="Wei J."/>
            <person name="Que T."/>
            <person name="Du C."/>
            <person name="Cheng J."/>
            <person name="Dai P."/>
            <person name="Han X."/>
            <person name="Huang E."/>
            <person name="Gao Y."/>
            <person name="Liu J."/>
            <person name="Shao H."/>
            <person name="Ye R."/>
            <person name="Li L."/>
            <person name="Wei W."/>
            <person name="Wang X."/>
            <person name="Wang C."/>
            <person name="Yang T."/>
            <person name="Huo Q."/>
            <person name="Li W."/>
            <person name="Guo W."/>
            <person name="Chen H."/>
            <person name="Zhou L."/>
            <person name="Ni X."/>
            <person name="Tian J."/>
            <person name="Zhou Y."/>
            <person name="Sheng Y."/>
            <person name="Liu T."/>
            <person name="Pan Y."/>
            <person name="Xia L."/>
            <person name="Li J."/>
            <person name="Zhao F."/>
            <person name="Cao W."/>
        </authorList>
    </citation>
    <scope>NUCLEOTIDE SEQUENCE</scope>
    <source>
        <strain evidence="1">Dsil-2018</strain>
    </source>
</reference>
<dbReference type="Proteomes" id="UP000821865">
    <property type="component" value="Chromosome 3"/>
</dbReference>
<sequence>MSSLDRLKVSQLSTHQMTRAITTACGNPDVCNEANLLIRLRNGSNIAIISTPSMETANVAQSVPRVRFGAKDYAGTAYVAAPDNSCKGVIHRLDAGTTLAELLAHLRPPVGEAQDFFLVTEKEKLNRPTVNHDVNAFLRA</sequence>
<name>A0ACB8D547_DERSI</name>
<evidence type="ECO:0000313" key="1">
    <source>
        <dbReference type="EMBL" id="KAH7959599.1"/>
    </source>
</evidence>
<evidence type="ECO:0000313" key="2">
    <source>
        <dbReference type="Proteomes" id="UP000821865"/>
    </source>
</evidence>
<dbReference type="EMBL" id="CM023472">
    <property type="protein sequence ID" value="KAH7959599.1"/>
    <property type="molecule type" value="Genomic_DNA"/>
</dbReference>
<accession>A0ACB8D547</accession>
<protein>
    <submittedName>
        <fullName evidence="1">Uncharacterized protein</fullName>
    </submittedName>
</protein>
<comment type="caution">
    <text evidence="1">The sequence shown here is derived from an EMBL/GenBank/DDBJ whole genome shotgun (WGS) entry which is preliminary data.</text>
</comment>
<keyword evidence="2" id="KW-1185">Reference proteome</keyword>
<gene>
    <name evidence="1" type="ORF">HPB49_012291</name>
</gene>
<organism evidence="1 2">
    <name type="scientific">Dermacentor silvarum</name>
    <name type="common">Tick</name>
    <dbReference type="NCBI Taxonomy" id="543639"/>
    <lineage>
        <taxon>Eukaryota</taxon>
        <taxon>Metazoa</taxon>
        <taxon>Ecdysozoa</taxon>
        <taxon>Arthropoda</taxon>
        <taxon>Chelicerata</taxon>
        <taxon>Arachnida</taxon>
        <taxon>Acari</taxon>
        <taxon>Parasitiformes</taxon>
        <taxon>Ixodida</taxon>
        <taxon>Ixodoidea</taxon>
        <taxon>Ixodidae</taxon>
        <taxon>Rhipicephalinae</taxon>
        <taxon>Dermacentor</taxon>
    </lineage>
</organism>